<dbReference type="AlphaFoldDB" id="A0A4S8KFR6"/>
<gene>
    <name evidence="3" type="ORF">C4D60_Mb04t29600</name>
</gene>
<reference evidence="3 4" key="1">
    <citation type="journal article" date="2019" name="Nat. Plants">
        <title>Genome sequencing of Musa balbisiana reveals subgenome evolution and function divergence in polyploid bananas.</title>
        <authorList>
            <person name="Yao X."/>
        </authorList>
    </citation>
    <scope>NUCLEOTIDE SEQUENCE [LARGE SCALE GENOMIC DNA]</scope>
    <source>
        <strain evidence="4">cv. DH-PKW</strain>
        <tissue evidence="3">Leaves</tissue>
    </source>
</reference>
<name>A0A4S8KFR6_MUSBA</name>
<keyword evidence="2" id="KW-0732">Signal</keyword>
<evidence type="ECO:0000256" key="2">
    <source>
        <dbReference type="SAM" id="SignalP"/>
    </source>
</evidence>
<feature type="region of interest" description="Disordered" evidence="1">
    <location>
        <begin position="72"/>
        <end position="94"/>
    </location>
</feature>
<keyword evidence="4" id="KW-1185">Reference proteome</keyword>
<sequence length="94" mass="10180">MASHDNRRRRGLAVLAFVASMFWMLASQSICDGRVLNYSIDQSLWLLRVPQGPASPSARSVCSTPGGMKICNPPVRVRDSKPQSPVTVAVSTPP</sequence>
<dbReference type="Proteomes" id="UP000317650">
    <property type="component" value="Chromosome 4"/>
</dbReference>
<evidence type="ECO:0000313" key="3">
    <source>
        <dbReference type="EMBL" id="THU74083.1"/>
    </source>
</evidence>
<organism evidence="3 4">
    <name type="scientific">Musa balbisiana</name>
    <name type="common">Banana</name>
    <dbReference type="NCBI Taxonomy" id="52838"/>
    <lineage>
        <taxon>Eukaryota</taxon>
        <taxon>Viridiplantae</taxon>
        <taxon>Streptophyta</taxon>
        <taxon>Embryophyta</taxon>
        <taxon>Tracheophyta</taxon>
        <taxon>Spermatophyta</taxon>
        <taxon>Magnoliopsida</taxon>
        <taxon>Liliopsida</taxon>
        <taxon>Zingiberales</taxon>
        <taxon>Musaceae</taxon>
        <taxon>Musa</taxon>
    </lineage>
</organism>
<feature type="signal peptide" evidence="2">
    <location>
        <begin position="1"/>
        <end position="27"/>
    </location>
</feature>
<proteinExistence type="predicted"/>
<evidence type="ECO:0000256" key="1">
    <source>
        <dbReference type="SAM" id="MobiDB-lite"/>
    </source>
</evidence>
<accession>A0A4S8KFR6</accession>
<comment type="caution">
    <text evidence="3">The sequence shown here is derived from an EMBL/GenBank/DDBJ whole genome shotgun (WGS) entry which is preliminary data.</text>
</comment>
<dbReference type="EMBL" id="PYDT01000001">
    <property type="protein sequence ID" value="THU74083.1"/>
    <property type="molecule type" value="Genomic_DNA"/>
</dbReference>
<feature type="chain" id="PRO_5020534014" evidence="2">
    <location>
        <begin position="28"/>
        <end position="94"/>
    </location>
</feature>
<evidence type="ECO:0000313" key="4">
    <source>
        <dbReference type="Proteomes" id="UP000317650"/>
    </source>
</evidence>
<feature type="compositionally biased region" description="Polar residues" evidence="1">
    <location>
        <begin position="82"/>
        <end position="94"/>
    </location>
</feature>
<protein>
    <submittedName>
        <fullName evidence="3">Uncharacterized protein</fullName>
    </submittedName>
</protein>